<dbReference type="AlphaFoldDB" id="A0A917W232"/>
<dbReference type="InterPro" id="IPR000330">
    <property type="entry name" value="SNF2_N"/>
</dbReference>
<evidence type="ECO:0008006" key="7">
    <source>
        <dbReference type="Google" id="ProtNLM"/>
    </source>
</evidence>
<comment type="caution">
    <text evidence="5">The sequence shown here is derived from an EMBL/GenBank/DDBJ whole genome shotgun (WGS) entry which is preliminary data.</text>
</comment>
<keyword evidence="2" id="KW-0175">Coiled coil</keyword>
<reference evidence="5" key="1">
    <citation type="journal article" date="2014" name="Int. J. Syst. Evol. Microbiol.">
        <title>Complete genome sequence of Corynebacterium casei LMG S-19264T (=DSM 44701T), isolated from a smear-ripened cheese.</title>
        <authorList>
            <consortium name="US DOE Joint Genome Institute (JGI-PGF)"/>
            <person name="Walter F."/>
            <person name="Albersmeier A."/>
            <person name="Kalinowski J."/>
            <person name="Ruckert C."/>
        </authorList>
    </citation>
    <scope>NUCLEOTIDE SEQUENCE</scope>
    <source>
        <strain evidence="5">JCM 15325</strain>
    </source>
</reference>
<dbReference type="CDD" id="cd18793">
    <property type="entry name" value="SF2_C_SNF"/>
    <property type="match status" value="1"/>
</dbReference>
<dbReference type="GO" id="GO:0016787">
    <property type="term" value="F:hydrolase activity"/>
    <property type="evidence" value="ECO:0007669"/>
    <property type="project" value="UniProtKB-KW"/>
</dbReference>
<dbReference type="Gene3D" id="3.40.50.10810">
    <property type="entry name" value="Tandem AAA-ATPase domain"/>
    <property type="match status" value="1"/>
</dbReference>
<dbReference type="SMART" id="SM00490">
    <property type="entry name" value="HELICc"/>
    <property type="match status" value="1"/>
</dbReference>
<dbReference type="Pfam" id="PF00271">
    <property type="entry name" value="Helicase_C"/>
    <property type="match status" value="1"/>
</dbReference>
<evidence type="ECO:0000259" key="4">
    <source>
        <dbReference type="PROSITE" id="PS51194"/>
    </source>
</evidence>
<proteinExistence type="predicted"/>
<dbReference type="PANTHER" id="PTHR10799">
    <property type="entry name" value="SNF2/RAD54 HELICASE FAMILY"/>
    <property type="match status" value="1"/>
</dbReference>
<dbReference type="Pfam" id="PF12419">
    <property type="entry name" value="DUF3670"/>
    <property type="match status" value="1"/>
</dbReference>
<organism evidence="5 6">
    <name type="scientific">Sporolactobacillus putidus</name>
    <dbReference type="NCBI Taxonomy" id="492735"/>
    <lineage>
        <taxon>Bacteria</taxon>
        <taxon>Bacillati</taxon>
        <taxon>Bacillota</taxon>
        <taxon>Bacilli</taxon>
        <taxon>Bacillales</taxon>
        <taxon>Sporolactobacillaceae</taxon>
        <taxon>Sporolactobacillus</taxon>
    </lineage>
</organism>
<dbReference type="SUPFAM" id="SSF52540">
    <property type="entry name" value="P-loop containing nucleoside triphosphate hydrolases"/>
    <property type="match status" value="2"/>
</dbReference>
<dbReference type="InterPro" id="IPR027417">
    <property type="entry name" value="P-loop_NTPase"/>
</dbReference>
<dbReference type="RefSeq" id="WP_188802665.1">
    <property type="nucleotide sequence ID" value="NZ_BMOK01000006.1"/>
</dbReference>
<dbReference type="PROSITE" id="PS51194">
    <property type="entry name" value="HELICASE_CTER"/>
    <property type="match status" value="1"/>
</dbReference>
<evidence type="ECO:0000313" key="5">
    <source>
        <dbReference type="EMBL" id="GGL53425.1"/>
    </source>
</evidence>
<dbReference type="PROSITE" id="PS51192">
    <property type="entry name" value="HELICASE_ATP_BIND_1"/>
    <property type="match status" value="1"/>
</dbReference>
<dbReference type="Gene3D" id="3.40.50.300">
    <property type="entry name" value="P-loop containing nucleotide triphosphate hydrolases"/>
    <property type="match status" value="1"/>
</dbReference>
<reference evidence="5" key="2">
    <citation type="submission" date="2020-09" db="EMBL/GenBank/DDBJ databases">
        <authorList>
            <person name="Sun Q."/>
            <person name="Ohkuma M."/>
        </authorList>
    </citation>
    <scope>NUCLEOTIDE SEQUENCE</scope>
    <source>
        <strain evidence="5">JCM 15325</strain>
    </source>
</reference>
<feature type="domain" description="Helicase ATP-binding" evidence="3">
    <location>
        <begin position="549"/>
        <end position="720"/>
    </location>
</feature>
<dbReference type="Pfam" id="PF00176">
    <property type="entry name" value="SNF2-rel_dom"/>
    <property type="match status" value="1"/>
</dbReference>
<dbReference type="InterPro" id="IPR001650">
    <property type="entry name" value="Helicase_C-like"/>
</dbReference>
<name>A0A917W232_9BACL</name>
<sequence>MNRYLQMTFVPHIENGWNFYLWLTDKNGEPLPFASGAPAPSWLSERSPYRFFPSQANFVTGSGKIAVSGVIMTMSSAFRIMKDGVLKDHSGEILPGKTFQWFSQIAEAIQILLENGHFYPFFYQLERGNHEQCYYCEWMPDAELIVQSGLFADWLSRLPRLALSIADLQDEKVRQWLHLIVIFWTNTLIRYISKDLVSEEGIFPEAAAVKPSFEQRFSADLPFNNFGKPWIISNDPDQIKKLSILETEMTGWVHPVAAALEWNKALLSYRTAQQEFYFSPDKALIILEPVDSNDLFSPTSLWDCEIMIRGWQNGQQTERPLRQLQRIQSLRKNSWFDDQLRSLKGRIPADVLQLLGTHSRGYLTSAEVSDLFQCKDVLASTSIDLVFPDGLNIRAASRSVDIDLMISQDDENQDSLFSLASLINYDWRIAIGDIKLSAGDFMRLVRENQSFIRHGNEWIHLPMKQMMKAYEEMGDTIDLFDKKPSVAGALRLQAVRRRKKNRKITVHLDPSLESYLSHLLKKPIKNIPLPEGFKGQLRPYQEKGYAWLAGLRRQHVGGCLADDMGLGKTVQAIAYLDYCKSQPADPLPGDLAFEGPSLIVCPTSLVSNWKHEFHTFSPNLSIYVHHGGSRLQGEALIGRLKQSDVMITSYAIFTKEAPQLGQIYWKSVILDEAQAIKNPHAQKTQALRPVRTAHRLVLTGTPIENRLEELWSIMDFLNPGYLGSLERFRKQFIRPVEKKNNSSKAGQLTKIIQPFLLRREKTDKKIIRDLPDKIETKKTCFLSKDQASLYQSFVNRLAKNVAAAGGIQRKGLILSTLTKLKQVCDHPSLVLDQKNDGKKSGKLQLFFDLLDPLFSNDEKVLVFTQYVQMGKLLLEKVRNRYPDATVLFLHGSLSAEQRENMIRQFQSGGDGKTLFILSLKAGGVGINLTEAGYVIHYDRWWNPAVEEQATDRAYRIGQNRNVHVYKLICEGTLEERIDQLIERKKELQKQILGQSDAWLTEMTDEEIFDLIKLREGVV</sequence>
<evidence type="ECO:0000313" key="6">
    <source>
        <dbReference type="Proteomes" id="UP000654670"/>
    </source>
</evidence>
<keyword evidence="6" id="KW-1185">Reference proteome</keyword>
<dbReference type="InterPro" id="IPR049730">
    <property type="entry name" value="SNF2/RAD54-like_C"/>
</dbReference>
<dbReference type="InterPro" id="IPR014001">
    <property type="entry name" value="Helicase_ATP-bd"/>
</dbReference>
<dbReference type="GO" id="GO:0005524">
    <property type="term" value="F:ATP binding"/>
    <property type="evidence" value="ECO:0007669"/>
    <property type="project" value="InterPro"/>
</dbReference>
<gene>
    <name evidence="5" type="ORF">GCM10007968_16880</name>
</gene>
<dbReference type="SMART" id="SM00487">
    <property type="entry name" value="DEXDc"/>
    <property type="match status" value="1"/>
</dbReference>
<evidence type="ECO:0000256" key="1">
    <source>
        <dbReference type="ARBA" id="ARBA00022801"/>
    </source>
</evidence>
<accession>A0A917W232</accession>
<evidence type="ECO:0000259" key="3">
    <source>
        <dbReference type="PROSITE" id="PS51192"/>
    </source>
</evidence>
<protein>
    <recommendedName>
        <fullName evidence="7">ATP-dependent helicase</fullName>
    </recommendedName>
</protein>
<dbReference type="FunFam" id="3.40.50.300:FF:000533">
    <property type="entry name" value="Helicase, Snf2 family"/>
    <property type="match status" value="1"/>
</dbReference>
<dbReference type="Proteomes" id="UP000654670">
    <property type="component" value="Unassembled WGS sequence"/>
</dbReference>
<evidence type="ECO:0000256" key="2">
    <source>
        <dbReference type="SAM" id="Coils"/>
    </source>
</evidence>
<feature type="domain" description="Helicase C-terminal" evidence="4">
    <location>
        <begin position="849"/>
        <end position="1011"/>
    </location>
</feature>
<dbReference type="InterPro" id="IPR038718">
    <property type="entry name" value="SNF2-like_sf"/>
</dbReference>
<dbReference type="CDD" id="cd18012">
    <property type="entry name" value="DEXQc_arch_SWI2_SNF2"/>
    <property type="match status" value="1"/>
</dbReference>
<dbReference type="EMBL" id="BMOK01000006">
    <property type="protein sequence ID" value="GGL53425.1"/>
    <property type="molecule type" value="Genomic_DNA"/>
</dbReference>
<feature type="coiled-coil region" evidence="2">
    <location>
        <begin position="970"/>
        <end position="997"/>
    </location>
</feature>
<keyword evidence="1" id="KW-0378">Hydrolase</keyword>
<dbReference type="InterPro" id="IPR022138">
    <property type="entry name" value="DUF3670"/>
</dbReference>